<evidence type="ECO:0000313" key="3">
    <source>
        <dbReference type="Proteomes" id="UP000305067"/>
    </source>
</evidence>
<gene>
    <name evidence="2" type="ORF">BDV98DRAFT_576329</name>
</gene>
<evidence type="ECO:0000256" key="1">
    <source>
        <dbReference type="SAM" id="Phobius"/>
    </source>
</evidence>
<sequence>MLRDRRTTIRGTSGEAAGVVEEEGGAHTVVVVTRTEEVLQIPHEDHPSSSREDLHPMQGITTTLRHLITAGAEAATEISDRRRPATTEGMEEEEGVTLVVMVDMEGTGLHLRPLHLGAITAVVVVGDMAGTEEVTAGVTVVHRQGATEDMGAVKEGLLREEVAGAVTVVATLVIMALAVEGDEDEDGRLCIADASCFVLILNVLCLCSMLSDRLQYFEVAD</sequence>
<feature type="transmembrane region" description="Helical" evidence="1">
    <location>
        <begin position="191"/>
        <end position="210"/>
    </location>
</feature>
<organism evidence="2 3">
    <name type="scientific">Pterulicium gracile</name>
    <dbReference type="NCBI Taxonomy" id="1884261"/>
    <lineage>
        <taxon>Eukaryota</taxon>
        <taxon>Fungi</taxon>
        <taxon>Dikarya</taxon>
        <taxon>Basidiomycota</taxon>
        <taxon>Agaricomycotina</taxon>
        <taxon>Agaricomycetes</taxon>
        <taxon>Agaricomycetidae</taxon>
        <taxon>Agaricales</taxon>
        <taxon>Pleurotineae</taxon>
        <taxon>Pterulaceae</taxon>
        <taxon>Pterulicium</taxon>
    </lineage>
</organism>
<dbReference type="EMBL" id="ML178862">
    <property type="protein sequence ID" value="TFK96356.1"/>
    <property type="molecule type" value="Genomic_DNA"/>
</dbReference>
<feature type="non-terminal residue" evidence="2">
    <location>
        <position position="221"/>
    </location>
</feature>
<evidence type="ECO:0000313" key="2">
    <source>
        <dbReference type="EMBL" id="TFK96356.1"/>
    </source>
</evidence>
<keyword evidence="1" id="KW-0812">Transmembrane</keyword>
<name>A0A5C3Q4A3_9AGAR</name>
<keyword evidence="3" id="KW-1185">Reference proteome</keyword>
<reference evidence="2 3" key="1">
    <citation type="journal article" date="2019" name="Nat. Ecol. Evol.">
        <title>Megaphylogeny resolves global patterns of mushroom evolution.</title>
        <authorList>
            <person name="Varga T."/>
            <person name="Krizsan K."/>
            <person name="Foldi C."/>
            <person name="Dima B."/>
            <person name="Sanchez-Garcia M."/>
            <person name="Sanchez-Ramirez S."/>
            <person name="Szollosi G.J."/>
            <person name="Szarkandi J.G."/>
            <person name="Papp V."/>
            <person name="Albert L."/>
            <person name="Andreopoulos W."/>
            <person name="Angelini C."/>
            <person name="Antonin V."/>
            <person name="Barry K.W."/>
            <person name="Bougher N.L."/>
            <person name="Buchanan P."/>
            <person name="Buyck B."/>
            <person name="Bense V."/>
            <person name="Catcheside P."/>
            <person name="Chovatia M."/>
            <person name="Cooper J."/>
            <person name="Damon W."/>
            <person name="Desjardin D."/>
            <person name="Finy P."/>
            <person name="Geml J."/>
            <person name="Haridas S."/>
            <person name="Hughes K."/>
            <person name="Justo A."/>
            <person name="Karasinski D."/>
            <person name="Kautmanova I."/>
            <person name="Kiss B."/>
            <person name="Kocsube S."/>
            <person name="Kotiranta H."/>
            <person name="LaButti K.M."/>
            <person name="Lechner B.E."/>
            <person name="Liimatainen K."/>
            <person name="Lipzen A."/>
            <person name="Lukacs Z."/>
            <person name="Mihaltcheva S."/>
            <person name="Morgado L.N."/>
            <person name="Niskanen T."/>
            <person name="Noordeloos M.E."/>
            <person name="Ohm R.A."/>
            <person name="Ortiz-Santana B."/>
            <person name="Ovrebo C."/>
            <person name="Racz N."/>
            <person name="Riley R."/>
            <person name="Savchenko A."/>
            <person name="Shiryaev A."/>
            <person name="Soop K."/>
            <person name="Spirin V."/>
            <person name="Szebenyi C."/>
            <person name="Tomsovsky M."/>
            <person name="Tulloss R.E."/>
            <person name="Uehling J."/>
            <person name="Grigoriev I.V."/>
            <person name="Vagvolgyi C."/>
            <person name="Papp T."/>
            <person name="Martin F.M."/>
            <person name="Miettinen O."/>
            <person name="Hibbett D.S."/>
            <person name="Nagy L.G."/>
        </authorList>
    </citation>
    <scope>NUCLEOTIDE SEQUENCE [LARGE SCALE GENOMIC DNA]</scope>
    <source>
        <strain evidence="2 3">CBS 309.79</strain>
    </source>
</reference>
<keyword evidence="1" id="KW-1133">Transmembrane helix</keyword>
<protein>
    <submittedName>
        <fullName evidence="2">Uncharacterized protein</fullName>
    </submittedName>
</protein>
<keyword evidence="1" id="KW-0472">Membrane</keyword>
<proteinExistence type="predicted"/>
<dbReference type="Proteomes" id="UP000305067">
    <property type="component" value="Unassembled WGS sequence"/>
</dbReference>
<dbReference type="AlphaFoldDB" id="A0A5C3Q4A3"/>
<feature type="transmembrane region" description="Helical" evidence="1">
    <location>
        <begin position="162"/>
        <end position="179"/>
    </location>
</feature>
<accession>A0A5C3Q4A3</accession>